<organism evidence="4 5">
    <name type="scientific">Streptomyces termitum</name>
    <dbReference type="NCBI Taxonomy" id="67368"/>
    <lineage>
        <taxon>Bacteria</taxon>
        <taxon>Bacillati</taxon>
        <taxon>Actinomycetota</taxon>
        <taxon>Actinomycetes</taxon>
        <taxon>Kitasatosporales</taxon>
        <taxon>Streptomycetaceae</taxon>
        <taxon>Streptomyces</taxon>
    </lineage>
</organism>
<feature type="region of interest" description="Disordered" evidence="2">
    <location>
        <begin position="153"/>
        <end position="174"/>
    </location>
</feature>
<comment type="caution">
    <text evidence="4">The sequence shown here is derived from an EMBL/GenBank/DDBJ whole genome shotgun (WGS) entry which is preliminary data.</text>
</comment>
<dbReference type="Gene3D" id="3.30.565.10">
    <property type="entry name" value="Histidine kinase-like ATPase, C-terminal domain"/>
    <property type="match status" value="1"/>
</dbReference>
<dbReference type="CDD" id="cd16936">
    <property type="entry name" value="HATPase_RsbW-like"/>
    <property type="match status" value="1"/>
</dbReference>
<keyword evidence="4" id="KW-0547">Nucleotide-binding</keyword>
<dbReference type="Pfam" id="PF13581">
    <property type="entry name" value="HATPase_c_2"/>
    <property type="match status" value="1"/>
</dbReference>
<feature type="domain" description="Histidine kinase/HSP90-like ATPase" evidence="3">
    <location>
        <begin position="25"/>
        <end position="120"/>
    </location>
</feature>
<accession>A0A918W3Y6</accession>
<name>A0A918W3Y6_9ACTN</name>
<evidence type="ECO:0000259" key="3">
    <source>
        <dbReference type="Pfam" id="PF13581"/>
    </source>
</evidence>
<proteinExistence type="predicted"/>
<dbReference type="PANTHER" id="PTHR35526">
    <property type="entry name" value="ANTI-SIGMA-F FACTOR RSBW-RELATED"/>
    <property type="match status" value="1"/>
</dbReference>
<dbReference type="Proteomes" id="UP000644020">
    <property type="component" value="Unassembled WGS sequence"/>
</dbReference>
<evidence type="ECO:0000256" key="2">
    <source>
        <dbReference type="SAM" id="MobiDB-lite"/>
    </source>
</evidence>
<protein>
    <submittedName>
        <fullName evidence="4">ATP-binding protein</fullName>
    </submittedName>
</protein>
<dbReference type="AlphaFoldDB" id="A0A918W3Y6"/>
<dbReference type="InterPro" id="IPR050267">
    <property type="entry name" value="Anti-sigma-factor_SerPK"/>
</dbReference>
<keyword evidence="1" id="KW-0418">Kinase</keyword>
<dbReference type="GO" id="GO:0005524">
    <property type="term" value="F:ATP binding"/>
    <property type="evidence" value="ECO:0007669"/>
    <property type="project" value="UniProtKB-KW"/>
</dbReference>
<dbReference type="InterPro" id="IPR036890">
    <property type="entry name" value="HATPase_C_sf"/>
</dbReference>
<evidence type="ECO:0000256" key="1">
    <source>
        <dbReference type="ARBA" id="ARBA00022527"/>
    </source>
</evidence>
<dbReference type="PANTHER" id="PTHR35526:SF3">
    <property type="entry name" value="ANTI-SIGMA-F FACTOR RSBW"/>
    <property type="match status" value="1"/>
</dbReference>
<sequence>MNMETSQLMAAARHFTLQLSSTRRGARLARLLAVEQLRSWDLEAVTEPVAQIVAELANNAVTHGHVSGRDFRLRVIVTGAAVRIEVTDTQGDHMPLIEDPEEVGETGRGMLIVEALALRWGAERGPAPQKTVWAELALPVANPVRAAGARGALSRGAGAGVAAPRGAASRSGTT</sequence>
<keyword evidence="1" id="KW-0723">Serine/threonine-protein kinase</keyword>
<gene>
    <name evidence="4" type="ORF">GCM10010305_03690</name>
</gene>
<dbReference type="InterPro" id="IPR003594">
    <property type="entry name" value="HATPase_dom"/>
</dbReference>
<dbReference type="GO" id="GO:0004674">
    <property type="term" value="F:protein serine/threonine kinase activity"/>
    <property type="evidence" value="ECO:0007669"/>
    <property type="project" value="UniProtKB-KW"/>
</dbReference>
<dbReference type="SUPFAM" id="SSF55874">
    <property type="entry name" value="ATPase domain of HSP90 chaperone/DNA topoisomerase II/histidine kinase"/>
    <property type="match status" value="1"/>
</dbReference>
<evidence type="ECO:0000313" key="5">
    <source>
        <dbReference type="Proteomes" id="UP000644020"/>
    </source>
</evidence>
<reference evidence="4" key="1">
    <citation type="journal article" date="2014" name="Int. J. Syst. Evol. Microbiol.">
        <title>Complete genome sequence of Corynebacterium casei LMG S-19264T (=DSM 44701T), isolated from a smear-ripened cheese.</title>
        <authorList>
            <consortium name="US DOE Joint Genome Institute (JGI-PGF)"/>
            <person name="Walter F."/>
            <person name="Albersmeier A."/>
            <person name="Kalinowski J."/>
            <person name="Ruckert C."/>
        </authorList>
    </citation>
    <scope>NUCLEOTIDE SEQUENCE</scope>
    <source>
        <strain evidence="4">JCM 4518</strain>
    </source>
</reference>
<keyword evidence="5" id="KW-1185">Reference proteome</keyword>
<dbReference type="RefSeq" id="WP_189974675.1">
    <property type="nucleotide sequence ID" value="NZ_BMUL01000001.1"/>
</dbReference>
<keyword evidence="1" id="KW-0808">Transferase</keyword>
<dbReference type="EMBL" id="BMUL01000001">
    <property type="protein sequence ID" value="GHA65282.1"/>
    <property type="molecule type" value="Genomic_DNA"/>
</dbReference>
<reference evidence="4" key="2">
    <citation type="submission" date="2020-09" db="EMBL/GenBank/DDBJ databases">
        <authorList>
            <person name="Sun Q."/>
            <person name="Ohkuma M."/>
        </authorList>
    </citation>
    <scope>NUCLEOTIDE SEQUENCE</scope>
    <source>
        <strain evidence="4">JCM 4518</strain>
    </source>
</reference>
<evidence type="ECO:0000313" key="4">
    <source>
        <dbReference type="EMBL" id="GHA65282.1"/>
    </source>
</evidence>
<keyword evidence="4" id="KW-0067">ATP-binding</keyword>